<reference evidence="7" key="1">
    <citation type="submission" date="2016-10" db="EMBL/GenBank/DDBJ databases">
        <authorList>
            <person name="Benchimol M."/>
            <person name="Almeida L.G."/>
            <person name="Vasconcelos A.T."/>
            <person name="Perreira-Neves A."/>
            <person name="Rosa I.A."/>
            <person name="Tasca T."/>
            <person name="Bogo M.R."/>
            <person name="de Souza W."/>
        </authorList>
    </citation>
    <scope>NUCLEOTIDE SEQUENCE [LARGE SCALE GENOMIC DNA]</scope>
    <source>
        <strain evidence="7">K</strain>
    </source>
</reference>
<evidence type="ECO:0000256" key="1">
    <source>
        <dbReference type="ARBA" id="ARBA00012513"/>
    </source>
</evidence>
<evidence type="ECO:0000313" key="8">
    <source>
        <dbReference type="Proteomes" id="UP000179807"/>
    </source>
</evidence>
<comment type="similarity">
    <text evidence="5">Belongs to the protein kinase superfamily.</text>
</comment>
<evidence type="ECO:0000313" key="7">
    <source>
        <dbReference type="EMBL" id="OHT07475.1"/>
    </source>
</evidence>
<dbReference type="GeneID" id="94838376"/>
<dbReference type="SUPFAM" id="SSF56112">
    <property type="entry name" value="Protein kinase-like (PK-like)"/>
    <property type="match status" value="1"/>
</dbReference>
<dbReference type="InterPro" id="IPR000719">
    <property type="entry name" value="Prot_kinase_dom"/>
</dbReference>
<dbReference type="PROSITE" id="PS50011">
    <property type="entry name" value="PROTEIN_KINASE_DOM"/>
    <property type="match status" value="1"/>
</dbReference>
<dbReference type="InterPro" id="IPR050235">
    <property type="entry name" value="CK1_Ser-Thr_kinase"/>
</dbReference>
<proteinExistence type="inferred from homology"/>
<dbReference type="EMBL" id="MLAK01000695">
    <property type="protein sequence ID" value="OHT07475.1"/>
    <property type="molecule type" value="Genomic_DNA"/>
</dbReference>
<dbReference type="Pfam" id="PF00069">
    <property type="entry name" value="Pkinase"/>
    <property type="match status" value="1"/>
</dbReference>
<comment type="caution">
    <text evidence="7">The sequence shown here is derived from an EMBL/GenBank/DDBJ whole genome shotgun (WGS) entry which is preliminary data.</text>
</comment>
<dbReference type="GO" id="GO:0005524">
    <property type="term" value="F:ATP binding"/>
    <property type="evidence" value="ECO:0007669"/>
    <property type="project" value="UniProtKB-UniRule"/>
</dbReference>
<evidence type="ECO:0000256" key="4">
    <source>
        <dbReference type="PROSITE-ProRule" id="PRU10141"/>
    </source>
</evidence>
<dbReference type="InterPro" id="IPR011009">
    <property type="entry name" value="Kinase-like_dom_sf"/>
</dbReference>
<dbReference type="InterPro" id="IPR017441">
    <property type="entry name" value="Protein_kinase_ATP_BS"/>
</dbReference>
<dbReference type="PROSITE" id="PS00107">
    <property type="entry name" value="PROTEIN_KINASE_ATP"/>
    <property type="match status" value="1"/>
</dbReference>
<dbReference type="CDD" id="cd14016">
    <property type="entry name" value="STKc_CK1"/>
    <property type="match status" value="1"/>
</dbReference>
<dbReference type="OrthoDB" id="5800476at2759"/>
<name>A0A1J4K8D9_9EUKA</name>
<accession>A0A1J4K8D9</accession>
<protein>
    <recommendedName>
        <fullName evidence="1">non-specific serine/threonine protein kinase</fullName>
        <ecNumber evidence="1">2.7.11.1</ecNumber>
    </recommendedName>
</protein>
<dbReference type="RefSeq" id="XP_068360611.1">
    <property type="nucleotide sequence ID" value="XM_068503672.1"/>
</dbReference>
<dbReference type="AlphaFoldDB" id="A0A1J4K8D9"/>
<evidence type="ECO:0000256" key="5">
    <source>
        <dbReference type="RuleBase" id="RU000304"/>
    </source>
</evidence>
<dbReference type="PANTHER" id="PTHR11909">
    <property type="entry name" value="CASEIN KINASE-RELATED"/>
    <property type="match status" value="1"/>
</dbReference>
<dbReference type="SMART" id="SM00220">
    <property type="entry name" value="S_TKc"/>
    <property type="match status" value="1"/>
</dbReference>
<dbReference type="PROSITE" id="PS00108">
    <property type="entry name" value="PROTEIN_KINASE_ST"/>
    <property type="match status" value="1"/>
</dbReference>
<evidence type="ECO:0000256" key="2">
    <source>
        <dbReference type="ARBA" id="ARBA00022741"/>
    </source>
</evidence>
<evidence type="ECO:0000256" key="3">
    <source>
        <dbReference type="ARBA" id="ARBA00022840"/>
    </source>
</evidence>
<sequence length="404" mass="46889">MNDKIVGARYRLKKKIGAGSFGEIYVGENTCTHRRVAVKLEKAHCRVPQLSFESKLYKHLQGGVGIPTLHYYGTEPLHNVMVVDLLGKSLEDLLIQCHRRLTLKTVLMLADQMLTCIQYFHNKNFIHRDIKPDNFVMGLGNNANQVFIIDYGLAKKYRDSSNHQHIGYTEGKSLTGTARYASVGALRGSEQSRRDDLEALGYVWIYLLKGSLPWMGINGQNRKQKYDRICEIKAKTSFEDLCKGLPREFVKYFQIVRSLQFSEEPDYCKLKNLFRDLFMREGFAFDYKYDWTTSHRPVTTRVTTRKEVLPSAREKETRPVTTTQDVRKDTRNDIMKEIHKEIATTRIAQKPSMINVTSVKNNNVVNNNKSKREIIHPLFDNKRLIPRWIRDPKQQVAFRRVVVA</sequence>
<keyword evidence="3 4" id="KW-0067">ATP-binding</keyword>
<keyword evidence="7" id="KW-0808">Transferase</keyword>
<keyword evidence="7" id="KW-0418">Kinase</keyword>
<feature type="binding site" evidence="4">
    <location>
        <position position="39"/>
    </location>
    <ligand>
        <name>ATP</name>
        <dbReference type="ChEBI" id="CHEBI:30616"/>
    </ligand>
</feature>
<dbReference type="FunFam" id="1.10.510.10:FF:000596">
    <property type="entry name" value="CK1 family protein kinase"/>
    <property type="match status" value="1"/>
</dbReference>
<evidence type="ECO:0000259" key="6">
    <source>
        <dbReference type="PROSITE" id="PS50011"/>
    </source>
</evidence>
<dbReference type="VEuPathDB" id="TrichDB:TRFO_24294"/>
<organism evidence="7 8">
    <name type="scientific">Tritrichomonas foetus</name>
    <dbReference type="NCBI Taxonomy" id="1144522"/>
    <lineage>
        <taxon>Eukaryota</taxon>
        <taxon>Metamonada</taxon>
        <taxon>Parabasalia</taxon>
        <taxon>Tritrichomonadida</taxon>
        <taxon>Tritrichomonadidae</taxon>
        <taxon>Tritrichomonas</taxon>
    </lineage>
</organism>
<keyword evidence="2 4" id="KW-0547">Nucleotide-binding</keyword>
<dbReference type="Gene3D" id="1.10.510.10">
    <property type="entry name" value="Transferase(Phosphotransferase) domain 1"/>
    <property type="match status" value="1"/>
</dbReference>
<keyword evidence="5" id="KW-0723">Serine/threonine-protein kinase</keyword>
<dbReference type="InterPro" id="IPR008271">
    <property type="entry name" value="Ser/Thr_kinase_AS"/>
</dbReference>
<feature type="domain" description="Protein kinase" evidence="6">
    <location>
        <begin position="10"/>
        <end position="379"/>
    </location>
</feature>
<gene>
    <name evidence="7" type="ORF">TRFO_24294</name>
</gene>
<dbReference type="EC" id="2.7.11.1" evidence="1"/>
<dbReference type="Proteomes" id="UP000179807">
    <property type="component" value="Unassembled WGS sequence"/>
</dbReference>
<keyword evidence="8" id="KW-1185">Reference proteome</keyword>
<dbReference type="GO" id="GO:0004674">
    <property type="term" value="F:protein serine/threonine kinase activity"/>
    <property type="evidence" value="ECO:0007669"/>
    <property type="project" value="UniProtKB-KW"/>
</dbReference>